<comment type="caution">
    <text evidence="2">The sequence shown here is derived from an EMBL/GenBank/DDBJ whole genome shotgun (WGS) entry which is preliminary data.</text>
</comment>
<dbReference type="Proteomes" id="UP000446768">
    <property type="component" value="Unassembled WGS sequence"/>
</dbReference>
<organism evidence="2 3">
    <name type="scientific">Pseudoduganella rivuli</name>
    <dbReference type="NCBI Taxonomy" id="2666085"/>
    <lineage>
        <taxon>Bacteria</taxon>
        <taxon>Pseudomonadati</taxon>
        <taxon>Pseudomonadota</taxon>
        <taxon>Betaproteobacteria</taxon>
        <taxon>Burkholderiales</taxon>
        <taxon>Oxalobacteraceae</taxon>
        <taxon>Telluria group</taxon>
        <taxon>Pseudoduganella</taxon>
    </lineage>
</organism>
<reference evidence="2 3" key="1">
    <citation type="submission" date="2019-11" db="EMBL/GenBank/DDBJ databases">
        <title>Novel species isolated from a subtropical stream in China.</title>
        <authorList>
            <person name="Lu H."/>
        </authorList>
    </citation>
    <scope>NUCLEOTIDE SEQUENCE [LARGE SCALE GENOMIC DNA]</scope>
    <source>
        <strain evidence="2 3">FT92W</strain>
    </source>
</reference>
<feature type="chain" id="PRO_5031380087" evidence="1">
    <location>
        <begin position="31"/>
        <end position="518"/>
    </location>
</feature>
<accession>A0A7X2LXQ7</accession>
<dbReference type="EMBL" id="WKJJ01000032">
    <property type="protein sequence ID" value="MRV76442.1"/>
    <property type="molecule type" value="Genomic_DNA"/>
</dbReference>
<dbReference type="RefSeq" id="WP_154381943.1">
    <property type="nucleotide sequence ID" value="NZ_WKJJ01000032.1"/>
</dbReference>
<keyword evidence="1" id="KW-0732">Signal</keyword>
<proteinExistence type="predicted"/>
<evidence type="ECO:0000313" key="2">
    <source>
        <dbReference type="EMBL" id="MRV76442.1"/>
    </source>
</evidence>
<evidence type="ECO:0000313" key="3">
    <source>
        <dbReference type="Proteomes" id="UP000446768"/>
    </source>
</evidence>
<dbReference type="NCBIfam" id="TIGR03016">
    <property type="entry name" value="pepcterm_hypo_1"/>
    <property type="match status" value="1"/>
</dbReference>
<dbReference type="InterPro" id="IPR017467">
    <property type="entry name" value="CHP03016_PEP-CTERM"/>
</dbReference>
<gene>
    <name evidence="2" type="ORF">GJ700_32500</name>
</gene>
<evidence type="ECO:0000256" key="1">
    <source>
        <dbReference type="SAM" id="SignalP"/>
    </source>
</evidence>
<keyword evidence="3" id="KW-1185">Reference proteome</keyword>
<name>A0A7X2LXQ7_9BURK</name>
<sequence length="518" mass="56342">MTITMAKLHRRPAAAAVSLALLSLAPACRADWKFTPTVELRETYTDNVALRANAQANWVTELAPSFRLDHTGPGLQMSATYSRRFYEYADKDVGGTYGATQDLNANGKARIINELLFVDASASIGQRDTSIFGAVQQNTGNTFATANSAEVKTARISPYLKQRFASYADAELRYAYDRVMTSTRGLNDSTGNSLSLNVTSGNAFRLLGWGLQASKSKQKGVATTTAGGESTSDNYALTLRWAATSQLNLTALGGYDSYDYQALGGSNGGSAWQLGFDWQPSSRTRLQASAGKRYYGNSYSLQAQHRARVSIWTLNYNDSVTSTRQQFLLPSAIDTFSMLDRLFATTIPDADARRQAIAAYIQATGLPTSLANNINYFSNRYYLQKQFQAAVALNGAHTTTVLTLQDMRRNGLSSTNVDSGLLGNTSSILNDNTRQTGGNITWNWRLSTRTGVLATADLTRIRSISANTSTNNRGMRIGLTHQMQPKLHAAVDVRRVSGGLGAAKYTENAIAASLNKQF</sequence>
<feature type="signal peptide" evidence="1">
    <location>
        <begin position="1"/>
        <end position="30"/>
    </location>
</feature>
<dbReference type="AlphaFoldDB" id="A0A7X2LXQ7"/>
<protein>
    <submittedName>
        <fullName evidence="2">TIGR03016 family PEP-CTERM system-associated outer membrane protein</fullName>
    </submittedName>
</protein>